<evidence type="ECO:0000256" key="8">
    <source>
        <dbReference type="ARBA" id="ARBA00023004"/>
    </source>
</evidence>
<evidence type="ECO:0000313" key="15">
    <source>
        <dbReference type="Proteomes" id="UP000230069"/>
    </source>
</evidence>
<evidence type="ECO:0000256" key="10">
    <source>
        <dbReference type="ARBA" id="ARBA00023136"/>
    </source>
</evidence>
<protein>
    <recommendedName>
        <fullName evidence="16">Cytochrome P450</fullName>
    </recommendedName>
</protein>
<comment type="cofactor">
    <cofactor evidence="11">
        <name>heme</name>
        <dbReference type="ChEBI" id="CHEBI:30413"/>
    </cofactor>
</comment>
<evidence type="ECO:0000256" key="13">
    <source>
        <dbReference type="SAM" id="Phobius"/>
    </source>
</evidence>
<evidence type="ECO:0000256" key="11">
    <source>
        <dbReference type="PIRSR" id="PIRSR602401-1"/>
    </source>
</evidence>
<dbReference type="PANTHER" id="PTHR24282:SF255">
    <property type="entry name" value="CYTOCHROME P450 72A11-RELATED"/>
    <property type="match status" value="1"/>
</dbReference>
<name>A0A2G5DPU8_AQUCA</name>
<dbReference type="FunCoup" id="A0A2G5DPU8">
    <property type="interactions" value="830"/>
</dbReference>
<evidence type="ECO:0000256" key="12">
    <source>
        <dbReference type="RuleBase" id="RU000461"/>
    </source>
</evidence>
<dbReference type="InterPro" id="IPR036396">
    <property type="entry name" value="Cyt_P450_sf"/>
</dbReference>
<organism evidence="14 15">
    <name type="scientific">Aquilegia coerulea</name>
    <name type="common">Rocky mountain columbine</name>
    <dbReference type="NCBI Taxonomy" id="218851"/>
    <lineage>
        <taxon>Eukaryota</taxon>
        <taxon>Viridiplantae</taxon>
        <taxon>Streptophyta</taxon>
        <taxon>Embryophyta</taxon>
        <taxon>Tracheophyta</taxon>
        <taxon>Spermatophyta</taxon>
        <taxon>Magnoliopsida</taxon>
        <taxon>Ranunculales</taxon>
        <taxon>Ranunculaceae</taxon>
        <taxon>Thalictroideae</taxon>
        <taxon>Aquilegia</taxon>
    </lineage>
</organism>
<dbReference type="CDD" id="cd20642">
    <property type="entry name" value="CYP72"/>
    <property type="match status" value="1"/>
</dbReference>
<dbReference type="PANTHER" id="PTHR24282">
    <property type="entry name" value="CYTOCHROME P450 FAMILY MEMBER"/>
    <property type="match status" value="1"/>
</dbReference>
<feature type="transmembrane region" description="Helical" evidence="13">
    <location>
        <begin position="6"/>
        <end position="29"/>
    </location>
</feature>
<comment type="similarity">
    <text evidence="2 12">Belongs to the cytochrome P450 family.</text>
</comment>
<evidence type="ECO:0008006" key="16">
    <source>
        <dbReference type="Google" id="ProtNLM"/>
    </source>
</evidence>
<dbReference type="InterPro" id="IPR001128">
    <property type="entry name" value="Cyt_P450"/>
</dbReference>
<keyword evidence="8 11" id="KW-0408">Iron</keyword>
<comment type="subcellular location">
    <subcellularLocation>
        <location evidence="1">Membrane</location>
    </subcellularLocation>
</comment>
<keyword evidence="10 13" id="KW-0472">Membrane</keyword>
<dbReference type="InterPro" id="IPR017972">
    <property type="entry name" value="Cyt_P450_CS"/>
</dbReference>
<dbReference type="STRING" id="218851.A0A2G5DPU8"/>
<accession>A0A2G5DPU8</accession>
<dbReference type="Proteomes" id="UP000230069">
    <property type="component" value="Unassembled WGS sequence"/>
</dbReference>
<dbReference type="AlphaFoldDB" id="A0A2G5DPU8"/>
<keyword evidence="6 13" id="KW-1133">Transmembrane helix</keyword>
<evidence type="ECO:0000313" key="14">
    <source>
        <dbReference type="EMBL" id="PIA45519.1"/>
    </source>
</evidence>
<reference evidence="14 15" key="1">
    <citation type="submission" date="2017-09" db="EMBL/GenBank/DDBJ databases">
        <title>WGS assembly of Aquilegia coerulea Goldsmith.</title>
        <authorList>
            <person name="Hodges S."/>
            <person name="Kramer E."/>
            <person name="Nordborg M."/>
            <person name="Tomkins J."/>
            <person name="Borevitz J."/>
            <person name="Derieg N."/>
            <person name="Yan J."/>
            <person name="Mihaltcheva S."/>
            <person name="Hayes R.D."/>
            <person name="Rokhsar D."/>
        </authorList>
    </citation>
    <scope>NUCLEOTIDE SEQUENCE [LARGE SCALE GENOMIC DNA]</scope>
    <source>
        <strain evidence="15">cv. Goldsmith</strain>
    </source>
</reference>
<dbReference type="OrthoDB" id="442633at2759"/>
<dbReference type="PROSITE" id="PS00086">
    <property type="entry name" value="CYTOCHROME_P450"/>
    <property type="match status" value="1"/>
</dbReference>
<gene>
    <name evidence="14" type="ORF">AQUCO_01600003v1</name>
</gene>
<evidence type="ECO:0000256" key="2">
    <source>
        <dbReference type="ARBA" id="ARBA00010617"/>
    </source>
</evidence>
<dbReference type="PRINTS" id="PR00463">
    <property type="entry name" value="EP450I"/>
</dbReference>
<keyword evidence="7 12" id="KW-0560">Oxidoreductase</keyword>
<dbReference type="Pfam" id="PF00067">
    <property type="entry name" value="p450"/>
    <property type="match status" value="1"/>
</dbReference>
<dbReference type="PRINTS" id="PR00385">
    <property type="entry name" value="P450"/>
</dbReference>
<evidence type="ECO:0000256" key="3">
    <source>
        <dbReference type="ARBA" id="ARBA00022617"/>
    </source>
</evidence>
<dbReference type="GO" id="GO:0044550">
    <property type="term" value="P:secondary metabolite biosynthetic process"/>
    <property type="evidence" value="ECO:0007669"/>
    <property type="project" value="UniProtKB-ARBA"/>
</dbReference>
<keyword evidence="3 11" id="KW-0349">Heme</keyword>
<dbReference type="GO" id="GO:0005506">
    <property type="term" value="F:iron ion binding"/>
    <property type="evidence" value="ECO:0007669"/>
    <property type="project" value="InterPro"/>
</dbReference>
<dbReference type="FunFam" id="1.10.630.10:FF:000029">
    <property type="entry name" value="Cytochrome P450 734A1"/>
    <property type="match status" value="1"/>
</dbReference>
<feature type="binding site" description="axial binding residue" evidence="11">
    <location>
        <position position="464"/>
    </location>
    <ligand>
        <name>heme</name>
        <dbReference type="ChEBI" id="CHEBI:30413"/>
    </ligand>
    <ligandPart>
        <name>Fe</name>
        <dbReference type="ChEBI" id="CHEBI:18248"/>
    </ligandPart>
</feature>
<dbReference type="InterPro" id="IPR002401">
    <property type="entry name" value="Cyt_P450_E_grp-I"/>
</dbReference>
<evidence type="ECO:0000256" key="5">
    <source>
        <dbReference type="ARBA" id="ARBA00022723"/>
    </source>
</evidence>
<dbReference type="Gene3D" id="1.10.630.10">
    <property type="entry name" value="Cytochrome P450"/>
    <property type="match status" value="1"/>
</dbReference>
<dbReference type="GO" id="GO:0020037">
    <property type="term" value="F:heme binding"/>
    <property type="evidence" value="ECO:0007669"/>
    <property type="project" value="InterPro"/>
</dbReference>
<evidence type="ECO:0000256" key="7">
    <source>
        <dbReference type="ARBA" id="ARBA00023002"/>
    </source>
</evidence>
<dbReference type="GO" id="GO:0016020">
    <property type="term" value="C:membrane"/>
    <property type="evidence" value="ECO:0007669"/>
    <property type="project" value="UniProtKB-SubCell"/>
</dbReference>
<keyword evidence="15" id="KW-1185">Reference proteome</keyword>
<dbReference type="GO" id="GO:0004497">
    <property type="term" value="F:monooxygenase activity"/>
    <property type="evidence" value="ECO:0007669"/>
    <property type="project" value="UniProtKB-KW"/>
</dbReference>
<dbReference type="InterPro" id="IPR050665">
    <property type="entry name" value="Cytochrome_P450_Monooxygen"/>
</dbReference>
<evidence type="ECO:0000256" key="6">
    <source>
        <dbReference type="ARBA" id="ARBA00022989"/>
    </source>
</evidence>
<evidence type="ECO:0000256" key="9">
    <source>
        <dbReference type="ARBA" id="ARBA00023033"/>
    </source>
</evidence>
<evidence type="ECO:0000256" key="4">
    <source>
        <dbReference type="ARBA" id="ARBA00022692"/>
    </source>
</evidence>
<dbReference type="EMBL" id="KZ305033">
    <property type="protein sequence ID" value="PIA45519.1"/>
    <property type="molecule type" value="Genomic_DNA"/>
</dbReference>
<keyword evidence="9 12" id="KW-0503">Monooxygenase</keyword>
<proteinExistence type="inferred from homology"/>
<keyword evidence="5 11" id="KW-0479">Metal-binding</keyword>
<sequence>MEVVVLGLFVVFSVLIASWALKTVYLLWLKPMKMKKYLKKQGIDGPSYKLFNGNFKELVMMRIEARSKPMELSHRIVPRLLPFEDQSVKTYGKMFVSWIGSTPRVNIMDPEMIRDILSNKFGHFAKVKSNPLGELLAKGVVSYQGEKWVKHRRIINPAFHQEKLKVMLPAFYACCSELIEKWEKLISDESCEVDVWPYLQNLTADVISRTAFGSSYEEGRRIFELQTEQAKLVVESGRSIYIPGFRFVPTKRNRRMKEIFREVSTLLREMINNREKAMKFGKASADDLLGILMESNLKEVKDGSNAKNFGMSIDEIIEECKLFYFAGQETTSTLLVWTMIVLSMHPEWQVKAREEVIEVFGRKKPDFEGLNHLKVVTMILNEVLRLYPPVIMLTRVTYKTIELGNIRLPPDVELALPILLVQHDPELWGKDAEEFNPERFSEGVSKATKNQVSFLPFSYGPRFCIGQNFALVEAKMALAMILQKFSFELSPTYTHAPSTVLILQPQHGAPLILHKL</sequence>
<dbReference type="InParanoid" id="A0A2G5DPU8"/>
<evidence type="ECO:0000256" key="1">
    <source>
        <dbReference type="ARBA" id="ARBA00004370"/>
    </source>
</evidence>
<dbReference type="SUPFAM" id="SSF48264">
    <property type="entry name" value="Cytochrome P450"/>
    <property type="match status" value="1"/>
</dbReference>
<dbReference type="GO" id="GO:0016705">
    <property type="term" value="F:oxidoreductase activity, acting on paired donors, with incorporation or reduction of molecular oxygen"/>
    <property type="evidence" value="ECO:0007669"/>
    <property type="project" value="InterPro"/>
</dbReference>
<keyword evidence="4 13" id="KW-0812">Transmembrane</keyword>